<evidence type="ECO:0000313" key="2">
    <source>
        <dbReference type="EMBL" id="CUX24549.1"/>
    </source>
</evidence>
<dbReference type="Gene3D" id="3.40.50.720">
    <property type="entry name" value="NAD(P)-binding Rossmann-like Domain"/>
    <property type="match status" value="1"/>
</dbReference>
<evidence type="ECO:0000313" key="3">
    <source>
        <dbReference type="Proteomes" id="UP000191988"/>
    </source>
</evidence>
<dbReference type="PANTHER" id="PTHR43818:SF7">
    <property type="entry name" value="DEHYDROGENASE"/>
    <property type="match status" value="1"/>
</dbReference>
<dbReference type="Proteomes" id="UP000191988">
    <property type="component" value="Unassembled WGS sequence"/>
</dbReference>
<reference evidence="3" key="1">
    <citation type="submission" date="2016-01" db="EMBL/GenBank/DDBJ databases">
        <authorList>
            <person name="Regsiter A."/>
            <person name="william w."/>
        </authorList>
    </citation>
    <scope>NUCLEOTIDE SEQUENCE [LARGE SCALE GENOMIC DNA]</scope>
    <source>
        <strain evidence="3">CFBP 6623</strain>
    </source>
</reference>
<dbReference type="STRING" id="1183432.AGR3A_Cc280051"/>
<accession>A0A1S7PPZ5</accession>
<dbReference type="GO" id="GO:0000166">
    <property type="term" value="F:nucleotide binding"/>
    <property type="evidence" value="ECO:0007669"/>
    <property type="project" value="InterPro"/>
</dbReference>
<dbReference type="EC" id="1.1.1.48" evidence="2"/>
<keyword evidence="2" id="KW-0560">Oxidoreductase</keyword>
<evidence type="ECO:0000259" key="1">
    <source>
        <dbReference type="Pfam" id="PF01408"/>
    </source>
</evidence>
<sequence length="317" mass="34790">MQHSDGFHFMSATKLAIVGVGKIVRDQHLPAIAGNPDFELICTASRHGTVDGVASYGTIEAMLEAVPDIDAVSLCMPPQYRYEAAYAALNAGKHVFLEKPPGATLSEVQDLVRLADSKGLSLFASWHSRYAPAVEAAKAFLASTNIDSVHVIWKEDVRHWHPNQAWIWQAGGLGVFDPGINALSIITHILPRALFLTKATLEFPENRDAPIAADLHFSDVTKMPLRAEFDWRQTGKQSWDIVAETAGGRMVLSEGGAKLSINGEDKLTAPEREYPALYERFAEIIKAGRSDVDLAPLTHVADAFLLGRHKFVDSFYD</sequence>
<dbReference type="InterPro" id="IPR000683">
    <property type="entry name" value="Gfo/Idh/MocA-like_OxRdtase_N"/>
</dbReference>
<dbReference type="InterPro" id="IPR036291">
    <property type="entry name" value="NAD(P)-bd_dom_sf"/>
</dbReference>
<keyword evidence="3" id="KW-1185">Reference proteome</keyword>
<dbReference type="EMBL" id="FBWK01000021">
    <property type="protein sequence ID" value="CUX24549.1"/>
    <property type="molecule type" value="Genomic_DNA"/>
</dbReference>
<dbReference type="GO" id="GO:0019151">
    <property type="term" value="F:galactose 1-dehydrogenase activity"/>
    <property type="evidence" value="ECO:0007669"/>
    <property type="project" value="UniProtKB-EC"/>
</dbReference>
<dbReference type="PANTHER" id="PTHR43818">
    <property type="entry name" value="BCDNA.GH03377"/>
    <property type="match status" value="1"/>
</dbReference>
<dbReference type="Gene3D" id="3.30.360.10">
    <property type="entry name" value="Dihydrodipicolinate Reductase, domain 2"/>
    <property type="match status" value="1"/>
</dbReference>
<dbReference type="Pfam" id="PF01408">
    <property type="entry name" value="GFO_IDH_MocA"/>
    <property type="match status" value="1"/>
</dbReference>
<dbReference type="InterPro" id="IPR050463">
    <property type="entry name" value="Gfo/Idh/MocA_oxidrdct_glycsds"/>
</dbReference>
<name>A0A1S7PPZ5_9HYPH</name>
<dbReference type="AlphaFoldDB" id="A0A1S7PPZ5"/>
<protein>
    <submittedName>
        <fullName evidence="2">Galactose 1-dehydrogenase</fullName>
        <ecNumber evidence="2">1.1.1.48</ecNumber>
    </submittedName>
</protein>
<organism evidence="2 3">
    <name type="scientific">Agrobacterium tomkonis CFBP 6623</name>
    <dbReference type="NCBI Taxonomy" id="1183432"/>
    <lineage>
        <taxon>Bacteria</taxon>
        <taxon>Pseudomonadati</taxon>
        <taxon>Pseudomonadota</taxon>
        <taxon>Alphaproteobacteria</taxon>
        <taxon>Hyphomicrobiales</taxon>
        <taxon>Rhizobiaceae</taxon>
        <taxon>Rhizobium/Agrobacterium group</taxon>
        <taxon>Agrobacterium</taxon>
        <taxon>Agrobacterium tumefaciens complex</taxon>
    </lineage>
</organism>
<proteinExistence type="predicted"/>
<feature type="domain" description="Gfo/Idh/MocA-like oxidoreductase N-terminal" evidence="1">
    <location>
        <begin position="14"/>
        <end position="122"/>
    </location>
</feature>
<gene>
    <name evidence="2" type="ORF">AGR3A_Cc280051</name>
</gene>
<dbReference type="SUPFAM" id="SSF51735">
    <property type="entry name" value="NAD(P)-binding Rossmann-fold domains"/>
    <property type="match status" value="1"/>
</dbReference>